<dbReference type="EMBL" id="HBIO01004692">
    <property type="protein sequence ID" value="CAE0458392.1"/>
    <property type="molecule type" value="Transcribed_RNA"/>
</dbReference>
<sequence length="206" mass="22217">MNLIKSSALITIFLASVASGFQARNAFRSPSTRGTTFLFDSSAQVRELLEKDYPVFNNLIMKKNVDAWKVLGESEADGFTVFALSDDAMQNLGSKKLEQLADDRNTETAEKIGSYHAVNEPVSAGDLYFSGGIVTVGGVVDVGRTRTGGFFGFGGKEDGGVTVNGANVVKTIQIEDSKSLVHEIDALISPEILWRYVDQLRIPGSS</sequence>
<dbReference type="SUPFAM" id="SSF82153">
    <property type="entry name" value="FAS1 domain"/>
    <property type="match status" value="1"/>
</dbReference>
<keyword evidence="1" id="KW-0732">Signal</keyword>
<dbReference type="PROSITE" id="PS50213">
    <property type="entry name" value="FAS1"/>
    <property type="match status" value="1"/>
</dbReference>
<dbReference type="AlphaFoldDB" id="A0A7S3PX39"/>
<proteinExistence type="predicted"/>
<feature type="domain" description="FAS1" evidence="2">
    <location>
        <begin position="40"/>
        <end position="188"/>
    </location>
</feature>
<evidence type="ECO:0000256" key="1">
    <source>
        <dbReference type="SAM" id="SignalP"/>
    </source>
</evidence>
<accession>A0A7S3PX39</accession>
<dbReference type="SMART" id="SM00554">
    <property type="entry name" value="FAS1"/>
    <property type="match status" value="1"/>
</dbReference>
<organism evidence="3">
    <name type="scientific">Chaetoceros debilis</name>
    <dbReference type="NCBI Taxonomy" id="122233"/>
    <lineage>
        <taxon>Eukaryota</taxon>
        <taxon>Sar</taxon>
        <taxon>Stramenopiles</taxon>
        <taxon>Ochrophyta</taxon>
        <taxon>Bacillariophyta</taxon>
        <taxon>Coscinodiscophyceae</taxon>
        <taxon>Chaetocerotophycidae</taxon>
        <taxon>Chaetocerotales</taxon>
        <taxon>Chaetocerotaceae</taxon>
        <taxon>Chaetoceros</taxon>
    </lineage>
</organism>
<dbReference type="InterPro" id="IPR000782">
    <property type="entry name" value="FAS1_domain"/>
</dbReference>
<feature type="chain" id="PRO_5030740634" description="FAS1 domain-containing protein" evidence="1">
    <location>
        <begin position="24"/>
        <end position="206"/>
    </location>
</feature>
<feature type="signal peptide" evidence="1">
    <location>
        <begin position="1"/>
        <end position="23"/>
    </location>
</feature>
<gene>
    <name evidence="3" type="ORF">CDEB00056_LOCUS3233</name>
</gene>
<dbReference type="InterPro" id="IPR036378">
    <property type="entry name" value="FAS1_dom_sf"/>
</dbReference>
<evidence type="ECO:0000259" key="2">
    <source>
        <dbReference type="PROSITE" id="PS50213"/>
    </source>
</evidence>
<reference evidence="3" key="1">
    <citation type="submission" date="2021-01" db="EMBL/GenBank/DDBJ databases">
        <authorList>
            <person name="Corre E."/>
            <person name="Pelletier E."/>
            <person name="Niang G."/>
            <person name="Scheremetjew M."/>
            <person name="Finn R."/>
            <person name="Kale V."/>
            <person name="Holt S."/>
            <person name="Cochrane G."/>
            <person name="Meng A."/>
            <person name="Brown T."/>
            <person name="Cohen L."/>
        </authorList>
    </citation>
    <scope>NUCLEOTIDE SEQUENCE</scope>
    <source>
        <strain evidence="3">MM31A-1</strain>
    </source>
</reference>
<evidence type="ECO:0000313" key="3">
    <source>
        <dbReference type="EMBL" id="CAE0458392.1"/>
    </source>
</evidence>
<dbReference type="Gene3D" id="2.30.180.10">
    <property type="entry name" value="FAS1 domain"/>
    <property type="match status" value="1"/>
</dbReference>
<dbReference type="Pfam" id="PF02469">
    <property type="entry name" value="Fasciclin"/>
    <property type="match status" value="1"/>
</dbReference>
<protein>
    <recommendedName>
        <fullName evidence="2">FAS1 domain-containing protein</fullName>
    </recommendedName>
</protein>
<name>A0A7S3PX39_9STRA</name>